<dbReference type="AlphaFoldDB" id="X1ELM1"/>
<evidence type="ECO:0000256" key="1">
    <source>
        <dbReference type="ARBA" id="ARBA00022485"/>
    </source>
</evidence>
<evidence type="ECO:0000256" key="3">
    <source>
        <dbReference type="ARBA" id="ARBA00023002"/>
    </source>
</evidence>
<dbReference type="GO" id="GO:0051539">
    <property type="term" value="F:4 iron, 4 sulfur cluster binding"/>
    <property type="evidence" value="ECO:0007669"/>
    <property type="project" value="UniProtKB-KW"/>
</dbReference>
<dbReference type="InterPro" id="IPR051460">
    <property type="entry name" value="HdrC_iron-sulfur_subunit"/>
</dbReference>
<keyword evidence="5" id="KW-0411">Iron-sulfur</keyword>
<keyword evidence="2" id="KW-0479">Metal-binding</keyword>
<proteinExistence type="predicted"/>
<evidence type="ECO:0000256" key="2">
    <source>
        <dbReference type="ARBA" id="ARBA00022723"/>
    </source>
</evidence>
<feature type="domain" description="Cysteine-rich" evidence="6">
    <location>
        <begin position="1"/>
        <end position="86"/>
    </location>
</feature>
<dbReference type="EMBL" id="BARU01013144">
    <property type="protein sequence ID" value="GAH33457.1"/>
    <property type="molecule type" value="Genomic_DNA"/>
</dbReference>
<dbReference type="GO" id="GO:0016491">
    <property type="term" value="F:oxidoreductase activity"/>
    <property type="evidence" value="ECO:0007669"/>
    <property type="project" value="UniProtKB-KW"/>
</dbReference>
<reference evidence="7" key="1">
    <citation type="journal article" date="2014" name="Front. Microbiol.">
        <title>High frequency of phylogenetically diverse reductive dehalogenase-homologous genes in deep subseafloor sedimentary metagenomes.</title>
        <authorList>
            <person name="Kawai M."/>
            <person name="Futagami T."/>
            <person name="Toyoda A."/>
            <person name="Takaki Y."/>
            <person name="Nishi S."/>
            <person name="Hori S."/>
            <person name="Arai W."/>
            <person name="Tsubouchi T."/>
            <person name="Morono Y."/>
            <person name="Uchiyama I."/>
            <person name="Ito T."/>
            <person name="Fujiyama A."/>
            <person name="Inagaki F."/>
            <person name="Takami H."/>
        </authorList>
    </citation>
    <scope>NUCLEOTIDE SEQUENCE</scope>
    <source>
        <strain evidence="7">Expedition CK06-06</strain>
    </source>
</reference>
<accession>X1ELM1</accession>
<comment type="caution">
    <text evidence="7">The sequence shown here is derived from an EMBL/GenBank/DDBJ whole genome shotgun (WGS) entry which is preliminary data.</text>
</comment>
<keyword evidence="4" id="KW-0408">Iron</keyword>
<sequence length="114" mass="12613">FHDPCYLGRYNGMYDPPRQVLQAISKIRIAEIKLNKAKAICCGAGGGQMWIQAEKGRRIEDMRFEQAQELNVQVVATACPYCTIMLGEAGKIKEAAGKIKVTDIAELLAERIKG</sequence>
<protein>
    <recommendedName>
        <fullName evidence="6">Cysteine-rich domain-containing protein</fullName>
    </recommendedName>
</protein>
<dbReference type="PANTHER" id="PTHR43255:SF1">
    <property type="entry name" value="IRON-SULFUR-BINDING OXIDOREDUCTASE FADF-RELATED"/>
    <property type="match status" value="1"/>
</dbReference>
<dbReference type="PANTHER" id="PTHR43255">
    <property type="entry name" value="IRON-SULFUR-BINDING OXIDOREDUCTASE FADF-RELATED-RELATED"/>
    <property type="match status" value="1"/>
</dbReference>
<feature type="non-terminal residue" evidence="7">
    <location>
        <position position="1"/>
    </location>
</feature>
<evidence type="ECO:0000259" key="6">
    <source>
        <dbReference type="Pfam" id="PF02754"/>
    </source>
</evidence>
<dbReference type="GO" id="GO:0005886">
    <property type="term" value="C:plasma membrane"/>
    <property type="evidence" value="ECO:0007669"/>
    <property type="project" value="TreeGrafter"/>
</dbReference>
<evidence type="ECO:0000313" key="7">
    <source>
        <dbReference type="EMBL" id="GAH33457.1"/>
    </source>
</evidence>
<organism evidence="7">
    <name type="scientific">marine sediment metagenome</name>
    <dbReference type="NCBI Taxonomy" id="412755"/>
    <lineage>
        <taxon>unclassified sequences</taxon>
        <taxon>metagenomes</taxon>
        <taxon>ecological metagenomes</taxon>
    </lineage>
</organism>
<dbReference type="Pfam" id="PF02754">
    <property type="entry name" value="CCG"/>
    <property type="match status" value="1"/>
</dbReference>
<name>X1ELM1_9ZZZZ</name>
<keyword evidence="1" id="KW-0004">4Fe-4S</keyword>
<dbReference type="InterPro" id="IPR004017">
    <property type="entry name" value="Cys_rich_dom"/>
</dbReference>
<evidence type="ECO:0000256" key="5">
    <source>
        <dbReference type="ARBA" id="ARBA00023014"/>
    </source>
</evidence>
<dbReference type="GO" id="GO:0046872">
    <property type="term" value="F:metal ion binding"/>
    <property type="evidence" value="ECO:0007669"/>
    <property type="project" value="UniProtKB-KW"/>
</dbReference>
<gene>
    <name evidence="7" type="ORF">S03H2_23897</name>
</gene>
<evidence type="ECO:0000256" key="4">
    <source>
        <dbReference type="ARBA" id="ARBA00023004"/>
    </source>
</evidence>
<keyword evidence="3" id="KW-0560">Oxidoreductase</keyword>